<evidence type="ECO:0000256" key="6">
    <source>
        <dbReference type="RuleBase" id="RU000394"/>
    </source>
</evidence>
<feature type="compositionally biased region" description="Polar residues" evidence="7">
    <location>
        <begin position="20"/>
        <end position="40"/>
    </location>
</feature>
<evidence type="ECO:0000256" key="3">
    <source>
        <dbReference type="ARBA" id="ARBA00022840"/>
    </source>
</evidence>
<dbReference type="AlphaFoldDB" id="A0AAD9MVS2"/>
<dbReference type="Gene3D" id="3.40.850.10">
    <property type="entry name" value="Kinesin motor domain"/>
    <property type="match status" value="1"/>
</dbReference>
<feature type="region of interest" description="Disordered" evidence="7">
    <location>
        <begin position="1"/>
        <end position="76"/>
    </location>
</feature>
<organism evidence="9 10">
    <name type="scientific">Paralvinella palmiformis</name>
    <dbReference type="NCBI Taxonomy" id="53620"/>
    <lineage>
        <taxon>Eukaryota</taxon>
        <taxon>Metazoa</taxon>
        <taxon>Spiralia</taxon>
        <taxon>Lophotrochozoa</taxon>
        <taxon>Annelida</taxon>
        <taxon>Polychaeta</taxon>
        <taxon>Sedentaria</taxon>
        <taxon>Canalipalpata</taxon>
        <taxon>Terebellida</taxon>
        <taxon>Terebelliformia</taxon>
        <taxon>Alvinellidae</taxon>
        <taxon>Paralvinella</taxon>
    </lineage>
</organism>
<dbReference type="InterPro" id="IPR001752">
    <property type="entry name" value="Kinesin_motor_dom"/>
</dbReference>
<dbReference type="FunFam" id="3.40.850.10:FF:000168">
    <property type="entry name" value="Kinesin-like protein"/>
    <property type="match status" value="1"/>
</dbReference>
<dbReference type="InterPro" id="IPR027417">
    <property type="entry name" value="P-loop_NTPase"/>
</dbReference>
<dbReference type="GO" id="GO:0003777">
    <property type="term" value="F:microtubule motor activity"/>
    <property type="evidence" value="ECO:0007669"/>
    <property type="project" value="InterPro"/>
</dbReference>
<comment type="caution">
    <text evidence="9">The sequence shown here is derived from an EMBL/GenBank/DDBJ whole genome shotgun (WGS) entry which is preliminary data.</text>
</comment>
<dbReference type="InterPro" id="IPR036961">
    <property type="entry name" value="Kinesin_motor_dom_sf"/>
</dbReference>
<name>A0AAD9MVS2_9ANNE</name>
<evidence type="ECO:0000259" key="8">
    <source>
        <dbReference type="PROSITE" id="PS50067"/>
    </source>
</evidence>
<keyword evidence="4" id="KW-0206">Cytoskeleton</keyword>
<dbReference type="SMART" id="SM00129">
    <property type="entry name" value="KISc"/>
    <property type="match status" value="1"/>
</dbReference>
<accession>A0AAD9MVS2</accession>
<evidence type="ECO:0000313" key="10">
    <source>
        <dbReference type="Proteomes" id="UP001208570"/>
    </source>
</evidence>
<evidence type="ECO:0000256" key="1">
    <source>
        <dbReference type="ARBA" id="ARBA00004245"/>
    </source>
</evidence>
<sequence length="763" mass="86537">MGSSPSSPNSPTPPRNRTSIAPSTSRNSGFREIQLQQPKGAQSAGRSPAPNSHHQQSHSTGKRHQVHNRMDDDSNFSDLSMVAGQLQREQTKFEFCETDQPKYNKDDMVLETFYHQNGNNYSCLYQGGERLYLDSFQSQDWRPFPKKWYSEGVLVTDRFIKDEDLLLDEKHNIHYYFDRNVGSWVQLPILWELHSDMVQRLLAPIQEALPDWKDRHDILAALRASNYDPQECVTTYLTVGDHESLRTPKNSEDAKLLEDREKKIKYQQDKIEQLKRQLDKSHRRIEQEITDRKIAEKQLKELQDELSSLEVAAATATARMEAMQLERPKTARPPSARPRTPAKMPEPENEIDPDTLLSLNNTASELHKSHIKLKRQMKQKLGELEQFMKQLMVGVMKIRLFDNSQSAELDELKELYRRETVQRKLLYNKLLELRGNIRVFCRCRYDKRTSCCLLFPSDHEVLPPGVKKGLKFDKVFTPESTQEEVFEEARPIIMSCVDGYNVCILAYGQTGSGKTYTMQGPADNPGVNVRAIKELLQICQEKDHVDYTLKASMVEIYNECIRDLLSSDVKTLDIRAKGNKINLPGMMEMDVESLKDIEKIIKLGEKNRSTAATKMNSQSSRSHLIFMITVEGHDNTSGSVSSGTLTLCDLAGSERVAKTEAQGQRLVEAAAINKSLSSLGQVFTALRTGQLHIPYRNSKLTHILQPSLGGDAKACVFAMVSPDEDNLAETISTLQFGSNARQVALGQAKQNVRKAPQGTFDTD</sequence>
<dbReference type="PANTHER" id="PTHR47972">
    <property type="entry name" value="KINESIN-LIKE PROTEIN KLP-3"/>
    <property type="match status" value="1"/>
</dbReference>
<comment type="subcellular location">
    <subcellularLocation>
        <location evidence="1">Cytoplasm</location>
        <location evidence="1">Cytoskeleton</location>
    </subcellularLocation>
</comment>
<reference evidence="9" key="1">
    <citation type="journal article" date="2023" name="Mol. Biol. Evol.">
        <title>Third-Generation Sequencing Reveals the Adaptive Role of the Epigenome in Three Deep-Sea Polychaetes.</title>
        <authorList>
            <person name="Perez M."/>
            <person name="Aroh O."/>
            <person name="Sun Y."/>
            <person name="Lan Y."/>
            <person name="Juniper S.K."/>
            <person name="Young C.R."/>
            <person name="Angers B."/>
            <person name="Qian P.Y."/>
        </authorList>
    </citation>
    <scope>NUCLEOTIDE SEQUENCE</scope>
    <source>
        <strain evidence="9">P08H-3</strain>
    </source>
</reference>
<dbReference type="PROSITE" id="PS50067">
    <property type="entry name" value="KINESIN_MOTOR_2"/>
    <property type="match status" value="1"/>
</dbReference>
<feature type="compositionally biased region" description="Low complexity" evidence="7">
    <location>
        <begin position="332"/>
        <end position="343"/>
    </location>
</feature>
<dbReference type="PRINTS" id="PR00380">
    <property type="entry name" value="KINESINHEAVY"/>
</dbReference>
<dbReference type="Proteomes" id="UP001208570">
    <property type="component" value="Unassembled WGS sequence"/>
</dbReference>
<feature type="compositionally biased region" description="Polar residues" evidence="7">
    <location>
        <begin position="49"/>
        <end position="59"/>
    </location>
</feature>
<feature type="region of interest" description="Disordered" evidence="7">
    <location>
        <begin position="322"/>
        <end position="354"/>
    </location>
</feature>
<comment type="similarity">
    <text evidence="5 6">Belongs to the TRAFAC class myosin-kinesin ATPase superfamily. Kinesin family.</text>
</comment>
<dbReference type="PROSITE" id="PS00411">
    <property type="entry name" value="KINESIN_MOTOR_1"/>
    <property type="match status" value="1"/>
</dbReference>
<evidence type="ECO:0000256" key="4">
    <source>
        <dbReference type="ARBA" id="ARBA00023212"/>
    </source>
</evidence>
<keyword evidence="10" id="KW-1185">Reference proteome</keyword>
<evidence type="ECO:0000256" key="2">
    <source>
        <dbReference type="ARBA" id="ARBA00022741"/>
    </source>
</evidence>
<evidence type="ECO:0000313" key="9">
    <source>
        <dbReference type="EMBL" id="KAK2147607.1"/>
    </source>
</evidence>
<keyword evidence="4" id="KW-0963">Cytoplasm</keyword>
<keyword evidence="5 6" id="KW-0505">Motor protein</keyword>
<proteinExistence type="inferred from homology"/>
<evidence type="ECO:0000256" key="5">
    <source>
        <dbReference type="PROSITE-ProRule" id="PRU00283"/>
    </source>
</evidence>
<dbReference type="GO" id="GO:0007018">
    <property type="term" value="P:microtubule-based movement"/>
    <property type="evidence" value="ECO:0007669"/>
    <property type="project" value="InterPro"/>
</dbReference>
<dbReference type="InterPro" id="IPR019821">
    <property type="entry name" value="Kinesin_motor_CS"/>
</dbReference>
<dbReference type="GO" id="GO:0005874">
    <property type="term" value="C:microtubule"/>
    <property type="evidence" value="ECO:0007669"/>
    <property type="project" value="UniProtKB-KW"/>
</dbReference>
<keyword evidence="6" id="KW-0493">Microtubule</keyword>
<protein>
    <recommendedName>
        <fullName evidence="6">Kinesin-like protein</fullName>
    </recommendedName>
</protein>
<gene>
    <name evidence="9" type="ORF">LSH36_545g04012</name>
</gene>
<dbReference type="Pfam" id="PF00225">
    <property type="entry name" value="Kinesin"/>
    <property type="match status" value="1"/>
</dbReference>
<dbReference type="GO" id="GO:0005524">
    <property type="term" value="F:ATP binding"/>
    <property type="evidence" value="ECO:0007669"/>
    <property type="project" value="UniProtKB-UniRule"/>
</dbReference>
<keyword evidence="2 5" id="KW-0547">Nucleotide-binding</keyword>
<dbReference type="SUPFAM" id="SSF52540">
    <property type="entry name" value="P-loop containing nucleoside triphosphate hydrolases"/>
    <property type="match status" value="1"/>
</dbReference>
<dbReference type="InterPro" id="IPR027640">
    <property type="entry name" value="Kinesin-like_fam"/>
</dbReference>
<keyword evidence="3 5" id="KW-0067">ATP-binding</keyword>
<evidence type="ECO:0000256" key="7">
    <source>
        <dbReference type="SAM" id="MobiDB-lite"/>
    </source>
</evidence>
<dbReference type="EMBL" id="JAODUP010000545">
    <property type="protein sequence ID" value="KAK2147607.1"/>
    <property type="molecule type" value="Genomic_DNA"/>
</dbReference>
<feature type="binding site" evidence="5">
    <location>
        <begin position="508"/>
        <end position="515"/>
    </location>
    <ligand>
        <name>ATP</name>
        <dbReference type="ChEBI" id="CHEBI:30616"/>
    </ligand>
</feature>
<dbReference type="PANTHER" id="PTHR47972:SF65">
    <property type="entry name" value="KINESIN-LIKE PROTEIN"/>
    <property type="match status" value="1"/>
</dbReference>
<feature type="domain" description="Kinesin motor" evidence="8">
    <location>
        <begin position="436"/>
        <end position="743"/>
    </location>
</feature>
<dbReference type="GO" id="GO:0008017">
    <property type="term" value="F:microtubule binding"/>
    <property type="evidence" value="ECO:0007669"/>
    <property type="project" value="InterPro"/>
</dbReference>